<feature type="chain" id="PRO_5008399935" description="DUF4758 domain-containing protein" evidence="2">
    <location>
        <begin position="19"/>
        <end position="948"/>
    </location>
</feature>
<feature type="compositionally biased region" description="Low complexity" evidence="1">
    <location>
        <begin position="237"/>
        <end position="246"/>
    </location>
</feature>
<evidence type="ECO:0000256" key="2">
    <source>
        <dbReference type="SAM" id="SignalP"/>
    </source>
</evidence>
<feature type="region of interest" description="Disordered" evidence="1">
    <location>
        <begin position="372"/>
        <end position="402"/>
    </location>
</feature>
<sequence>MTGLTWLFLIFFVGITSAGTHVNISISEDQHDRNGGHYLHTNKQKPIKFKAKETTGELHDDCNERLISNQMQIENQNSKIISYAPKEYSPHTTSAPPYLPRFPARSSPVTTGHHTKNNVEFEYFMQNHYRKPTVDTVSESNQATPKHTSQSTSVLQPENVMGKRKMAQFERQQALPNTDVNEEDKNVDEQPIQDSEAFTEEKGEYSETNDSDSYSPGIDTVDSPASETQSTEDDNDFNNSPDSFQNQDSLSENNESGFEDHSNENINESAANYLSPAHERPMVTKTIQIAQPAIKAKTFEVHLPAIQKEFYDIEERVVIKPAGTIVVELERPIAKIPKGETILPLGHPHPAVAGAYQPHGKTRASSNVIYSSAGGPPSTSNHHQHVATHERQILKSSTPGSSFTVTPTYEENTAKQVIDGSFRKYNHAGSSELRVIGSKSNTVANRAQVPAISRTSGMKSSPVGRLVNAPEKSVLSAHQSPDDDVFFEAEYIDEEEINSAKVSKPVRVQEAYTKKTEAIKEKPLIKHEHNIHLAPSQHNIYLTRKAESPQVKFTQSKADLEVYEEPAHVQEIKTELQKTKRPVVIYASAEKESVYEDKQPQPIGQQSHFESKQNYEKPDHVQYSSPYSKMRYHPEDKQYYAQIKKTDDTNIYKEKTVSATQLAPDEHMTMRAVKNNQRPYAPGEEEMSQTHITLTIPSRNVAPKEKNKPIFISSTVRPKTYESREDVPDLKISISQDNSNKEFSHNENNVKNYTRYNERKNSSISHVPTERLAHLKLETDCVQEHKNGQNEYKSEKSPQPTKKASNEAQKFMRLIERPRPNAQGRKTANYEEGSDEGAAVHPPNVDIFPKSTNGHIAAGKGSRVIAATPAPKDPSLASESFHTRRIVVNHPFQTVREIVEHEPYTNYHEVQIQEPASPEFFQSADYFQPSGALRQSHSPSRSMPMYYH</sequence>
<reference evidence="3" key="2">
    <citation type="submission" date="2020-05" db="UniProtKB">
        <authorList>
            <consortium name="EnsemblMetazoa"/>
        </authorList>
    </citation>
    <scope>IDENTIFICATION</scope>
    <source>
        <strain evidence="3">IAEA</strain>
    </source>
</reference>
<feature type="compositionally biased region" description="Polar residues" evidence="1">
    <location>
        <begin position="135"/>
        <end position="156"/>
    </location>
</feature>
<feature type="compositionally biased region" description="Basic and acidic residues" evidence="1">
    <location>
        <begin position="609"/>
        <end position="620"/>
    </location>
</feature>
<dbReference type="STRING" id="37001.A0A1A9W387"/>
<proteinExistence type="predicted"/>
<feature type="region of interest" description="Disordered" evidence="1">
    <location>
        <begin position="786"/>
        <end position="842"/>
    </location>
</feature>
<feature type="compositionally biased region" description="Polar residues" evidence="1">
    <location>
        <begin position="746"/>
        <end position="755"/>
    </location>
</feature>
<accession>A0A1A9W387</accession>
<name>A0A1A9W387_9MUSC</name>
<feature type="signal peptide" evidence="2">
    <location>
        <begin position="1"/>
        <end position="18"/>
    </location>
</feature>
<evidence type="ECO:0000256" key="1">
    <source>
        <dbReference type="SAM" id="MobiDB-lite"/>
    </source>
</evidence>
<evidence type="ECO:0008006" key="5">
    <source>
        <dbReference type="Google" id="ProtNLM"/>
    </source>
</evidence>
<feature type="compositionally biased region" description="Polar residues" evidence="1">
    <location>
        <begin position="797"/>
        <end position="808"/>
    </location>
</feature>
<feature type="region of interest" description="Disordered" evidence="1">
    <location>
        <begin position="594"/>
        <end position="620"/>
    </location>
</feature>
<feature type="compositionally biased region" description="Basic and acidic residues" evidence="1">
    <location>
        <begin position="786"/>
        <end position="796"/>
    </location>
</feature>
<feature type="region of interest" description="Disordered" evidence="1">
    <location>
        <begin position="739"/>
        <end position="765"/>
    </location>
</feature>
<dbReference type="AlphaFoldDB" id="A0A1A9W387"/>
<evidence type="ECO:0000313" key="4">
    <source>
        <dbReference type="Proteomes" id="UP000091820"/>
    </source>
</evidence>
<dbReference type="Proteomes" id="UP000091820">
    <property type="component" value="Unassembled WGS sequence"/>
</dbReference>
<feature type="region of interest" description="Disordered" evidence="1">
    <location>
        <begin position="134"/>
        <end position="263"/>
    </location>
</feature>
<organism evidence="3 4">
    <name type="scientific">Glossina brevipalpis</name>
    <dbReference type="NCBI Taxonomy" id="37001"/>
    <lineage>
        <taxon>Eukaryota</taxon>
        <taxon>Metazoa</taxon>
        <taxon>Ecdysozoa</taxon>
        <taxon>Arthropoda</taxon>
        <taxon>Hexapoda</taxon>
        <taxon>Insecta</taxon>
        <taxon>Pterygota</taxon>
        <taxon>Neoptera</taxon>
        <taxon>Endopterygota</taxon>
        <taxon>Diptera</taxon>
        <taxon>Brachycera</taxon>
        <taxon>Muscomorpha</taxon>
        <taxon>Hippoboscoidea</taxon>
        <taxon>Glossinidae</taxon>
        <taxon>Glossina</taxon>
    </lineage>
</organism>
<evidence type="ECO:0000313" key="3">
    <source>
        <dbReference type="EnsemblMetazoa" id="GBRI004827-PA"/>
    </source>
</evidence>
<keyword evidence="4" id="KW-1185">Reference proteome</keyword>
<protein>
    <recommendedName>
        <fullName evidence="5">DUF4758 domain-containing protein</fullName>
    </recommendedName>
</protein>
<reference evidence="4" key="1">
    <citation type="submission" date="2014-03" db="EMBL/GenBank/DDBJ databases">
        <authorList>
            <person name="Aksoy S."/>
            <person name="Warren W."/>
            <person name="Wilson R.K."/>
        </authorList>
    </citation>
    <scope>NUCLEOTIDE SEQUENCE [LARGE SCALE GENOMIC DNA]</scope>
    <source>
        <strain evidence="4">IAEA</strain>
    </source>
</reference>
<feature type="compositionally biased region" description="Polar residues" evidence="1">
    <location>
        <begin position="247"/>
        <end position="256"/>
    </location>
</feature>
<dbReference type="VEuPathDB" id="VectorBase:GBRI004827"/>
<feature type="compositionally biased region" description="Polar residues" evidence="1">
    <location>
        <begin position="170"/>
        <end position="179"/>
    </location>
</feature>
<dbReference type="EnsemblMetazoa" id="GBRI004827-RA">
    <property type="protein sequence ID" value="GBRI004827-PA"/>
    <property type="gene ID" value="GBRI004827"/>
</dbReference>
<keyword evidence="2" id="KW-0732">Signal</keyword>